<protein>
    <submittedName>
        <fullName evidence="2">Uncharacterized protein</fullName>
    </submittedName>
</protein>
<evidence type="ECO:0000256" key="1">
    <source>
        <dbReference type="SAM" id="MobiDB-lite"/>
    </source>
</evidence>
<dbReference type="AlphaFoldDB" id="A0A484NKX0"/>
<dbReference type="EMBL" id="OOIL02006719">
    <property type="protein sequence ID" value="VFR01057.1"/>
    <property type="molecule type" value="Genomic_DNA"/>
</dbReference>
<organism evidence="2 3">
    <name type="scientific">Cuscuta campestris</name>
    <dbReference type="NCBI Taxonomy" id="132261"/>
    <lineage>
        <taxon>Eukaryota</taxon>
        <taxon>Viridiplantae</taxon>
        <taxon>Streptophyta</taxon>
        <taxon>Embryophyta</taxon>
        <taxon>Tracheophyta</taxon>
        <taxon>Spermatophyta</taxon>
        <taxon>Magnoliopsida</taxon>
        <taxon>eudicotyledons</taxon>
        <taxon>Gunneridae</taxon>
        <taxon>Pentapetalae</taxon>
        <taxon>asterids</taxon>
        <taxon>lamiids</taxon>
        <taxon>Solanales</taxon>
        <taxon>Convolvulaceae</taxon>
        <taxon>Cuscuteae</taxon>
        <taxon>Cuscuta</taxon>
        <taxon>Cuscuta subgen. Grammica</taxon>
        <taxon>Cuscuta sect. Cleistogrammica</taxon>
    </lineage>
</organism>
<feature type="compositionally biased region" description="Basic and acidic residues" evidence="1">
    <location>
        <begin position="67"/>
        <end position="84"/>
    </location>
</feature>
<gene>
    <name evidence="2" type="ORF">CCAM_LOCUS42832</name>
</gene>
<accession>A0A484NKX0</accession>
<evidence type="ECO:0000313" key="2">
    <source>
        <dbReference type="EMBL" id="VFR01057.1"/>
    </source>
</evidence>
<keyword evidence="3" id="KW-1185">Reference proteome</keyword>
<feature type="region of interest" description="Disordered" evidence="1">
    <location>
        <begin position="64"/>
        <end position="118"/>
    </location>
</feature>
<sequence>MFEQILKKMDDKFSSFDSTLKQVQEKQTATNVIISNLQAQMNQRIPSQPFPNPKQNISAVVLRNKKQLPEPKGRDRVESEKEVPKVVNLELDEATDSSSHGAETVGETPGNDISDQGERVEDMVRPKAPFPSKFLSQKSRNKALDQELLDTFKKRTKSKFQYGFIMAISFVCQELRMEVEQEIIKPWE</sequence>
<reference evidence="2 3" key="1">
    <citation type="submission" date="2018-04" db="EMBL/GenBank/DDBJ databases">
        <authorList>
            <person name="Vogel A."/>
        </authorList>
    </citation>
    <scope>NUCLEOTIDE SEQUENCE [LARGE SCALE GENOMIC DNA]</scope>
</reference>
<proteinExistence type="predicted"/>
<evidence type="ECO:0000313" key="3">
    <source>
        <dbReference type="Proteomes" id="UP000595140"/>
    </source>
</evidence>
<name>A0A484NKX0_9ASTE</name>
<dbReference type="Proteomes" id="UP000595140">
    <property type="component" value="Unassembled WGS sequence"/>
</dbReference>